<dbReference type="InterPro" id="IPR036890">
    <property type="entry name" value="HATPase_C_sf"/>
</dbReference>
<dbReference type="EMBL" id="QGDD01000005">
    <property type="protein sequence ID" value="PWN02570.1"/>
    <property type="molecule type" value="Genomic_DNA"/>
</dbReference>
<comment type="caution">
    <text evidence="1">The sequence shown here is derived from an EMBL/GenBank/DDBJ whole genome shotgun (WGS) entry which is preliminary data.</text>
</comment>
<dbReference type="AlphaFoldDB" id="A0A316TDM8"/>
<keyword evidence="2" id="KW-1185">Reference proteome</keyword>
<sequence length="289" mass="31150">MPLAGGAFLTGQDPDQLVLDATALTFACPLDLAGIVAWAHWAASGALPVTLMMPTDQAMASYLQRMDVLRHLPSRPRIIGRVPPDTRSDQSGSLLEVTALNPSNVDDLAERLGPLVMGFYGEDSEAGAAVLRACGELIGNATEHGPSERGAFMAAQLHTGTTTDGPRLEFAVCDTGMGIMEHLRRNPKYAFYTQDKHAIARATRAGVTGVTGVPDDKRGNGLYDVIKDTRRVGEVSLRIRSGKGEVRIHGATNSQRQTLHDRPDQTAGTWAWLTHRVNTTSKTVVQSRE</sequence>
<accession>A0A316TDM8</accession>
<proteinExistence type="predicted"/>
<reference evidence="1 2" key="1">
    <citation type="submission" date="2018-05" db="EMBL/GenBank/DDBJ databases">
        <title>Nocardioides silvaticus genome.</title>
        <authorList>
            <person name="Li C."/>
            <person name="Wang G."/>
        </authorList>
    </citation>
    <scope>NUCLEOTIDE SEQUENCE [LARGE SCALE GENOMIC DNA]</scope>
    <source>
        <strain evidence="1 2">CCTCC AB 2018079</strain>
    </source>
</reference>
<dbReference type="Proteomes" id="UP000245507">
    <property type="component" value="Unassembled WGS sequence"/>
</dbReference>
<name>A0A316TDM8_9ACTN</name>
<evidence type="ECO:0000313" key="2">
    <source>
        <dbReference type="Proteomes" id="UP000245507"/>
    </source>
</evidence>
<dbReference type="SUPFAM" id="SSF55874">
    <property type="entry name" value="ATPase domain of HSP90 chaperone/DNA topoisomerase II/histidine kinase"/>
    <property type="match status" value="1"/>
</dbReference>
<organism evidence="1 2">
    <name type="scientific">Nocardioides silvaticus</name>
    <dbReference type="NCBI Taxonomy" id="2201891"/>
    <lineage>
        <taxon>Bacteria</taxon>
        <taxon>Bacillati</taxon>
        <taxon>Actinomycetota</taxon>
        <taxon>Actinomycetes</taxon>
        <taxon>Propionibacteriales</taxon>
        <taxon>Nocardioidaceae</taxon>
        <taxon>Nocardioides</taxon>
    </lineage>
</organism>
<evidence type="ECO:0000313" key="1">
    <source>
        <dbReference type="EMBL" id="PWN02570.1"/>
    </source>
</evidence>
<protein>
    <submittedName>
        <fullName evidence="1">Uncharacterized protein</fullName>
    </submittedName>
</protein>
<gene>
    <name evidence="1" type="ORF">DJ010_12710</name>
</gene>